<keyword evidence="5" id="KW-0111">Calcium/phospholipid-binding</keyword>
<dbReference type="FunFam" id="1.10.220.10:FF:000004">
    <property type="entry name" value="Annexin"/>
    <property type="match status" value="1"/>
</dbReference>
<evidence type="ECO:0000256" key="5">
    <source>
        <dbReference type="ARBA" id="ARBA00023302"/>
    </source>
</evidence>
<dbReference type="GO" id="GO:0005544">
    <property type="term" value="F:calcium-dependent phospholipid binding"/>
    <property type="evidence" value="ECO:0000318"/>
    <property type="project" value="GO_Central"/>
</dbReference>
<dbReference type="FunFam" id="1.10.220.10:FF:000002">
    <property type="entry name" value="Annexin"/>
    <property type="match status" value="1"/>
</dbReference>
<dbReference type="GO" id="GO:0005634">
    <property type="term" value="C:nucleus"/>
    <property type="evidence" value="ECO:0000318"/>
    <property type="project" value="GO_Central"/>
</dbReference>
<accession>A7RWX3</accession>
<keyword evidence="4" id="KW-0041">Annexin</keyword>
<dbReference type="Gene3D" id="1.10.220.10">
    <property type="entry name" value="Annexin"/>
    <property type="match status" value="4"/>
</dbReference>
<dbReference type="PROSITE" id="PS51897">
    <property type="entry name" value="ANNEXIN_2"/>
    <property type="match status" value="4"/>
</dbReference>
<dbReference type="Proteomes" id="UP000001593">
    <property type="component" value="Unassembled WGS sequence"/>
</dbReference>
<dbReference type="InterPro" id="IPR001464">
    <property type="entry name" value="Annexin"/>
</dbReference>
<keyword evidence="2" id="KW-0677">Repeat</keyword>
<dbReference type="InterPro" id="IPR018502">
    <property type="entry name" value="Annexin_repeat"/>
</dbReference>
<evidence type="ECO:0000313" key="6">
    <source>
        <dbReference type="EMBL" id="EDO44051.1"/>
    </source>
</evidence>
<feature type="non-terminal residue" evidence="6">
    <location>
        <position position="1"/>
    </location>
</feature>
<dbReference type="GO" id="GO:0001786">
    <property type="term" value="F:phosphatidylserine binding"/>
    <property type="evidence" value="ECO:0000318"/>
    <property type="project" value="GO_Central"/>
</dbReference>
<dbReference type="PANTHER" id="PTHR10502">
    <property type="entry name" value="ANNEXIN"/>
    <property type="match status" value="1"/>
</dbReference>
<dbReference type="GO" id="GO:0032509">
    <property type="term" value="P:endosome transport via multivesicular body sorting pathway"/>
    <property type="evidence" value="ECO:0000318"/>
    <property type="project" value="GO_Central"/>
</dbReference>
<evidence type="ECO:0008006" key="8">
    <source>
        <dbReference type="Google" id="ProtNLM"/>
    </source>
</evidence>
<reference evidence="6 7" key="1">
    <citation type="journal article" date="2007" name="Science">
        <title>Sea anemone genome reveals ancestral eumetazoan gene repertoire and genomic organization.</title>
        <authorList>
            <person name="Putnam N.H."/>
            <person name="Srivastava M."/>
            <person name="Hellsten U."/>
            <person name="Dirks B."/>
            <person name="Chapman J."/>
            <person name="Salamov A."/>
            <person name="Terry A."/>
            <person name="Shapiro H."/>
            <person name="Lindquist E."/>
            <person name="Kapitonov V.V."/>
            <person name="Jurka J."/>
            <person name="Genikhovich G."/>
            <person name="Grigoriev I.V."/>
            <person name="Lucas S.M."/>
            <person name="Steele R.E."/>
            <person name="Finnerty J.R."/>
            <person name="Technau U."/>
            <person name="Martindale M.Q."/>
            <person name="Rokhsar D.S."/>
        </authorList>
    </citation>
    <scope>NUCLEOTIDE SEQUENCE [LARGE SCALE GENOMIC DNA]</scope>
    <source>
        <strain evidence="7">CH2 X CH6</strain>
    </source>
</reference>
<dbReference type="GO" id="GO:0005886">
    <property type="term" value="C:plasma membrane"/>
    <property type="evidence" value="ECO:0000318"/>
    <property type="project" value="GO_Central"/>
</dbReference>
<dbReference type="HOGENOM" id="CLU_025300_0_2_1"/>
<evidence type="ECO:0000256" key="3">
    <source>
        <dbReference type="ARBA" id="ARBA00022837"/>
    </source>
</evidence>
<gene>
    <name evidence="6" type="ORF">NEMVEDRAFT_v1g96179</name>
</gene>
<dbReference type="PhylomeDB" id="A7RWX3"/>
<dbReference type="AlphaFoldDB" id="A7RWX3"/>
<keyword evidence="7" id="KW-1185">Reference proteome</keyword>
<dbReference type="InParanoid" id="A7RWX3"/>
<dbReference type="eggNOG" id="KOG0819">
    <property type="taxonomic scope" value="Eukaryota"/>
</dbReference>
<dbReference type="FunFam" id="1.10.220.10:FF:000001">
    <property type="entry name" value="Annexin"/>
    <property type="match status" value="1"/>
</dbReference>
<organism evidence="6 7">
    <name type="scientific">Nematostella vectensis</name>
    <name type="common">Starlet sea anemone</name>
    <dbReference type="NCBI Taxonomy" id="45351"/>
    <lineage>
        <taxon>Eukaryota</taxon>
        <taxon>Metazoa</taxon>
        <taxon>Cnidaria</taxon>
        <taxon>Anthozoa</taxon>
        <taxon>Hexacorallia</taxon>
        <taxon>Actiniaria</taxon>
        <taxon>Edwardsiidae</taxon>
        <taxon>Nematostella</taxon>
    </lineage>
</organism>
<evidence type="ECO:0000313" key="7">
    <source>
        <dbReference type="Proteomes" id="UP000001593"/>
    </source>
</evidence>
<evidence type="ECO:0000256" key="4">
    <source>
        <dbReference type="ARBA" id="ARBA00023216"/>
    </source>
</evidence>
<evidence type="ECO:0000256" key="2">
    <source>
        <dbReference type="ARBA" id="ARBA00022737"/>
    </source>
</evidence>
<dbReference type="OMA" id="HEFMRFK"/>
<dbReference type="SMART" id="SM00335">
    <property type="entry name" value="ANX"/>
    <property type="match status" value="4"/>
</dbReference>
<comment type="similarity">
    <text evidence="1">Belongs to the annexin family.</text>
</comment>
<dbReference type="EMBL" id="DS469548">
    <property type="protein sequence ID" value="EDO44051.1"/>
    <property type="molecule type" value="Genomic_DNA"/>
</dbReference>
<keyword evidence="3" id="KW-0106">Calcium</keyword>
<protein>
    <recommendedName>
        <fullName evidence="8">Annexin</fullName>
    </recommendedName>
</protein>
<dbReference type="GO" id="GO:0005737">
    <property type="term" value="C:cytoplasm"/>
    <property type="evidence" value="ECO:0000318"/>
    <property type="project" value="GO_Central"/>
</dbReference>
<dbReference type="Pfam" id="PF00191">
    <property type="entry name" value="Annexin"/>
    <property type="match status" value="4"/>
</dbReference>
<dbReference type="InterPro" id="IPR037104">
    <property type="entry name" value="Annexin_sf"/>
</dbReference>
<dbReference type="PANTHER" id="PTHR10502:SF233">
    <property type="entry name" value="ANNEXIN B9"/>
    <property type="match status" value="1"/>
</dbReference>
<dbReference type="GO" id="GO:0005509">
    <property type="term" value="F:calcium ion binding"/>
    <property type="evidence" value="ECO:0007669"/>
    <property type="project" value="InterPro"/>
</dbReference>
<dbReference type="FunFam" id="1.10.220.10:FF:000003">
    <property type="entry name" value="Annexin"/>
    <property type="match status" value="1"/>
</dbReference>
<name>A7RWX3_NEMVE</name>
<proteinExistence type="inferred from homology"/>
<evidence type="ECO:0000256" key="1">
    <source>
        <dbReference type="ARBA" id="ARBA00007831"/>
    </source>
</evidence>
<sequence length="316" mass="34965">EYHGTVVAAENFDAGDCAEKLKKAMKGFGDDEEAIIEVLQSCNLEQRLAIAQSFKQQYDKDLVNELKSELSGKFEDAIVALLLPPEQLDANALHGAMQGLGTNDSVLIEILCSRSAEELQSIKKAYNTAHGKDLVAAVKSETSGDFQALLVALLDAKRVSADEIVNEDQAYEDAKNLYEAGEKKWGTDESVFTKILTCRSDLQLRALYQAYQHVAKCDILETIDDELTGDYHDAVKAIVRCTRRPPLYFAESLNSALNGLRTDSSLVTRIIISRSEVDLADIKAVYKDTYGKTLATEVKELLKGDHETLLLKILRD</sequence>
<dbReference type="PRINTS" id="PR00196">
    <property type="entry name" value="ANNEXIN"/>
</dbReference>
<dbReference type="GO" id="GO:0012506">
    <property type="term" value="C:vesicle membrane"/>
    <property type="evidence" value="ECO:0000318"/>
    <property type="project" value="GO_Central"/>
</dbReference>
<dbReference type="SUPFAM" id="SSF47874">
    <property type="entry name" value="Annexin"/>
    <property type="match status" value="1"/>
</dbReference>